<evidence type="ECO:0000313" key="2">
    <source>
        <dbReference type="Proteomes" id="UP000789572"/>
    </source>
</evidence>
<accession>A0A9N9FQZ8</accession>
<dbReference type="AlphaFoldDB" id="A0A9N9FQZ8"/>
<protein>
    <submittedName>
        <fullName evidence="1">3819_t:CDS:1</fullName>
    </submittedName>
</protein>
<name>A0A9N9FQZ8_9GLOM</name>
<proteinExistence type="predicted"/>
<dbReference type="OrthoDB" id="2307726at2759"/>
<dbReference type="EMBL" id="CAJVPJ010000718">
    <property type="protein sequence ID" value="CAG8551492.1"/>
    <property type="molecule type" value="Genomic_DNA"/>
</dbReference>
<reference evidence="1" key="1">
    <citation type="submission" date="2021-06" db="EMBL/GenBank/DDBJ databases">
        <authorList>
            <person name="Kallberg Y."/>
            <person name="Tangrot J."/>
            <person name="Rosling A."/>
        </authorList>
    </citation>
    <scope>NUCLEOTIDE SEQUENCE</scope>
    <source>
        <strain evidence="1">IA702</strain>
    </source>
</reference>
<keyword evidence="2" id="KW-1185">Reference proteome</keyword>
<organism evidence="1 2">
    <name type="scientific">Paraglomus occultum</name>
    <dbReference type="NCBI Taxonomy" id="144539"/>
    <lineage>
        <taxon>Eukaryota</taxon>
        <taxon>Fungi</taxon>
        <taxon>Fungi incertae sedis</taxon>
        <taxon>Mucoromycota</taxon>
        <taxon>Glomeromycotina</taxon>
        <taxon>Glomeromycetes</taxon>
        <taxon>Paraglomerales</taxon>
        <taxon>Paraglomeraceae</taxon>
        <taxon>Paraglomus</taxon>
    </lineage>
</organism>
<feature type="non-terminal residue" evidence="1">
    <location>
        <position position="1"/>
    </location>
</feature>
<sequence length="148" mass="16013">ASEVPIEACCGRAEQSVLVTGTLDGVRYEKLEQWLRSMTALLFEHIIKKQVNSSFLSRVAAGNFFFAHKGHAYNGPAGGTSDQMVLMRSTFLQMLSPFLGASNGGADNQSANRESPPYALYENRGSYTVCVCAPGVSDKDQVHDISSC</sequence>
<evidence type="ECO:0000313" key="1">
    <source>
        <dbReference type="EMBL" id="CAG8551492.1"/>
    </source>
</evidence>
<comment type="caution">
    <text evidence="1">The sequence shown here is derived from an EMBL/GenBank/DDBJ whole genome shotgun (WGS) entry which is preliminary data.</text>
</comment>
<gene>
    <name evidence="1" type="ORF">POCULU_LOCUS5044</name>
</gene>
<dbReference type="Proteomes" id="UP000789572">
    <property type="component" value="Unassembled WGS sequence"/>
</dbReference>